<evidence type="ECO:0000313" key="1">
    <source>
        <dbReference type="EMBL" id="UQF80549.1"/>
    </source>
</evidence>
<dbReference type="Proteomes" id="UP000830236">
    <property type="component" value="Chromosome"/>
</dbReference>
<dbReference type="AlphaFoldDB" id="A0A9E7DCV8"/>
<evidence type="ECO:0000313" key="2">
    <source>
        <dbReference type="Proteomes" id="UP000830236"/>
    </source>
</evidence>
<organism evidence="1 2">
    <name type="scientific">Actinomyces graevenitzii</name>
    <dbReference type="NCBI Taxonomy" id="55565"/>
    <lineage>
        <taxon>Bacteria</taxon>
        <taxon>Bacillati</taxon>
        <taxon>Actinomycetota</taxon>
        <taxon>Actinomycetes</taxon>
        <taxon>Actinomycetales</taxon>
        <taxon>Actinomycetaceae</taxon>
        <taxon>Actinomyces</taxon>
    </lineage>
</organism>
<dbReference type="InterPro" id="IPR019546">
    <property type="entry name" value="TAT_signal_bac_arc"/>
</dbReference>
<sequence>MATRRRFLTGTLAGIGALVGGCGTERDPVGAPILWW</sequence>
<proteinExistence type="predicted"/>
<reference evidence="1" key="1">
    <citation type="submission" date="2022-05" db="EMBL/GenBank/DDBJ databases">
        <title>Using nanopore sequencing to obtain complete genomes from saliva samples.</title>
        <authorList>
            <person name="Baker J.L."/>
        </authorList>
    </citation>
    <scope>NUCLEOTIDE SEQUENCE</scope>
    <source>
        <strain evidence="1">JCVI-JB-Ag32</strain>
    </source>
</reference>
<dbReference type="InterPro" id="IPR006311">
    <property type="entry name" value="TAT_signal"/>
</dbReference>
<dbReference type="PROSITE" id="PS51257">
    <property type="entry name" value="PROKAR_LIPOPROTEIN"/>
    <property type="match status" value="1"/>
</dbReference>
<dbReference type="PROSITE" id="PS51318">
    <property type="entry name" value="TAT"/>
    <property type="match status" value="1"/>
</dbReference>
<name>A0A9E7DCV8_9ACTO</name>
<accession>A0A9E7DCV8</accession>
<gene>
    <name evidence="1" type="ORF">M3I41_03305</name>
</gene>
<protein>
    <submittedName>
        <fullName evidence="1">Twin-arginine translocation signal domain-containing protein</fullName>
    </submittedName>
</protein>
<dbReference type="EMBL" id="CP097095">
    <property type="protein sequence ID" value="UQF80549.1"/>
    <property type="molecule type" value="Genomic_DNA"/>
</dbReference>
<dbReference type="NCBIfam" id="TIGR01409">
    <property type="entry name" value="TAT_signal_seq"/>
    <property type="match status" value="1"/>
</dbReference>
<dbReference type="KEGG" id="agh:M3I41_03305"/>